<accession>X0T209</accession>
<sequence>MKEKMEEEADEKIYNNAKKKPKAKLYKKFPLTSILIYEGITILHFILGGIGIILGYIFSWWGVLFGVIYLVFAFAQIYILMPLTVCPNCVYYQLEDSCCVSGLNKI</sequence>
<evidence type="ECO:0000313" key="2">
    <source>
        <dbReference type="EMBL" id="GAF70075.1"/>
    </source>
</evidence>
<comment type="caution">
    <text evidence="2">The sequence shown here is derived from an EMBL/GenBank/DDBJ whole genome shotgun (WGS) entry which is preliminary data.</text>
</comment>
<keyword evidence="1" id="KW-1133">Transmembrane helix</keyword>
<keyword evidence="1" id="KW-0812">Transmembrane</keyword>
<protein>
    <submittedName>
        <fullName evidence="2">Uncharacterized protein</fullName>
    </submittedName>
</protein>
<proteinExistence type="predicted"/>
<feature type="transmembrane region" description="Helical" evidence="1">
    <location>
        <begin position="60"/>
        <end position="81"/>
    </location>
</feature>
<gene>
    <name evidence="2" type="ORF">S01H1_10233</name>
</gene>
<reference evidence="2" key="1">
    <citation type="journal article" date="2014" name="Front. Microbiol.">
        <title>High frequency of phylogenetically diverse reductive dehalogenase-homologous genes in deep subseafloor sedimentary metagenomes.</title>
        <authorList>
            <person name="Kawai M."/>
            <person name="Futagami T."/>
            <person name="Toyoda A."/>
            <person name="Takaki Y."/>
            <person name="Nishi S."/>
            <person name="Hori S."/>
            <person name="Arai W."/>
            <person name="Tsubouchi T."/>
            <person name="Morono Y."/>
            <person name="Uchiyama I."/>
            <person name="Ito T."/>
            <person name="Fujiyama A."/>
            <person name="Inagaki F."/>
            <person name="Takami H."/>
        </authorList>
    </citation>
    <scope>NUCLEOTIDE SEQUENCE</scope>
    <source>
        <strain evidence="2">Expedition CK06-06</strain>
    </source>
</reference>
<keyword evidence="1" id="KW-0472">Membrane</keyword>
<name>X0T209_9ZZZZ</name>
<dbReference type="EMBL" id="BARS01005226">
    <property type="protein sequence ID" value="GAF70075.1"/>
    <property type="molecule type" value="Genomic_DNA"/>
</dbReference>
<dbReference type="AlphaFoldDB" id="X0T209"/>
<organism evidence="2">
    <name type="scientific">marine sediment metagenome</name>
    <dbReference type="NCBI Taxonomy" id="412755"/>
    <lineage>
        <taxon>unclassified sequences</taxon>
        <taxon>metagenomes</taxon>
        <taxon>ecological metagenomes</taxon>
    </lineage>
</organism>
<feature type="transmembrane region" description="Helical" evidence="1">
    <location>
        <begin position="29"/>
        <end position="54"/>
    </location>
</feature>
<evidence type="ECO:0000256" key="1">
    <source>
        <dbReference type="SAM" id="Phobius"/>
    </source>
</evidence>
<feature type="non-terminal residue" evidence="2">
    <location>
        <position position="106"/>
    </location>
</feature>